<proteinExistence type="predicted"/>
<evidence type="ECO:0000313" key="2">
    <source>
        <dbReference type="Proteomes" id="UP000805649"/>
    </source>
</evidence>
<evidence type="ECO:0000313" key="1">
    <source>
        <dbReference type="EMBL" id="KAL0937810.1"/>
    </source>
</evidence>
<protein>
    <submittedName>
        <fullName evidence="1">Uncharacterized protein</fullName>
    </submittedName>
</protein>
<dbReference type="EMBL" id="VUJX02000004">
    <property type="protein sequence ID" value="KAL0937810.1"/>
    <property type="molecule type" value="Genomic_DNA"/>
</dbReference>
<comment type="caution">
    <text evidence="1">The sequence shown here is derived from an EMBL/GenBank/DDBJ whole genome shotgun (WGS) entry which is preliminary data.</text>
</comment>
<reference evidence="1 2" key="1">
    <citation type="journal article" date="2020" name="Phytopathology">
        <title>Genome Sequence Resources of Colletotrichum truncatum, C. plurivorum, C. musicola, and C. sojae: Four Species Pathogenic to Soybean (Glycine max).</title>
        <authorList>
            <person name="Rogerio F."/>
            <person name="Boufleur T.R."/>
            <person name="Ciampi-Guillardi M."/>
            <person name="Sukno S.A."/>
            <person name="Thon M.R."/>
            <person name="Massola Junior N.S."/>
            <person name="Baroncelli R."/>
        </authorList>
    </citation>
    <scope>NUCLEOTIDE SEQUENCE [LARGE SCALE GENOMIC DNA]</scope>
    <source>
        <strain evidence="1 2">CMES1059</strain>
    </source>
</reference>
<accession>A0ACC3Z145</accession>
<keyword evidence="2" id="KW-1185">Reference proteome</keyword>
<name>A0ACC3Z145_COLTU</name>
<dbReference type="Proteomes" id="UP000805649">
    <property type="component" value="Unassembled WGS sequence"/>
</dbReference>
<gene>
    <name evidence="1" type="ORF">CTRU02_207541</name>
</gene>
<sequence length="130" mass="14304">MNHCDGMTCAFLLAIAHSTLNLPEGDVSVAGATPSRLGDLYTANHPQHAPYPNQNLRAKICEYQSPKDTFLHGAPTMIVHYSKAVSNSRRENRGWLALTLARLQRHFASLTADVNLSVTWLAQLHLRGGD</sequence>
<organism evidence="1 2">
    <name type="scientific">Colletotrichum truncatum</name>
    <name type="common">Anthracnose fungus</name>
    <name type="synonym">Colletotrichum capsici</name>
    <dbReference type="NCBI Taxonomy" id="5467"/>
    <lineage>
        <taxon>Eukaryota</taxon>
        <taxon>Fungi</taxon>
        <taxon>Dikarya</taxon>
        <taxon>Ascomycota</taxon>
        <taxon>Pezizomycotina</taxon>
        <taxon>Sordariomycetes</taxon>
        <taxon>Hypocreomycetidae</taxon>
        <taxon>Glomerellales</taxon>
        <taxon>Glomerellaceae</taxon>
        <taxon>Colletotrichum</taxon>
        <taxon>Colletotrichum truncatum species complex</taxon>
    </lineage>
</organism>